<organism evidence="11 12">
    <name type="scientific">Limosilactobacillus reuteri subsp. rodentium (strain DSM 17509 / CIP 109821 / 100-23)</name>
    <name type="common">Lactobacillus reuteri</name>
    <dbReference type="NCBI Taxonomy" id="349123"/>
    <lineage>
        <taxon>Bacteria</taxon>
        <taxon>Bacillati</taxon>
        <taxon>Bacillota</taxon>
        <taxon>Bacilli</taxon>
        <taxon>Lactobacillales</taxon>
        <taxon>Lactobacillaceae</taxon>
        <taxon>Limosilactobacillus</taxon>
    </lineage>
</organism>
<evidence type="ECO:0000259" key="7">
    <source>
        <dbReference type="Pfam" id="PF01368"/>
    </source>
</evidence>
<dbReference type="SUPFAM" id="SSF64182">
    <property type="entry name" value="DHH phosphoesterases"/>
    <property type="match status" value="1"/>
</dbReference>
<gene>
    <name evidence="11" type="ORF">Lreu23DRAFT_3713</name>
</gene>
<dbReference type="Pfam" id="PF10141">
    <property type="entry name" value="ssDNA-exonuc_C"/>
    <property type="match status" value="1"/>
</dbReference>
<keyword evidence="5 11" id="KW-0269">Exonuclease</keyword>
<dbReference type="GO" id="GO:0006281">
    <property type="term" value="P:DNA repair"/>
    <property type="evidence" value="ECO:0007669"/>
    <property type="project" value="InterPro"/>
</dbReference>
<dbReference type="Pfam" id="PF17768">
    <property type="entry name" value="RecJ_OB"/>
    <property type="match status" value="1"/>
</dbReference>
<comment type="caution">
    <text evidence="11">The sequence shown here is derived from an EMBL/GenBank/DDBJ whole genome shotgun (WGS) entry which is preliminary data.</text>
</comment>
<dbReference type="NCBIfam" id="TIGR00644">
    <property type="entry name" value="recJ"/>
    <property type="match status" value="1"/>
</dbReference>
<dbReference type="EMBL" id="AAPZ02000002">
    <property type="protein sequence ID" value="EDX42200.1"/>
    <property type="molecule type" value="Genomic_DNA"/>
</dbReference>
<dbReference type="Pfam" id="PF02272">
    <property type="entry name" value="DHHA1"/>
    <property type="match status" value="1"/>
</dbReference>
<protein>
    <recommendedName>
        <fullName evidence="2">Single-stranded-DNA-specific exonuclease RecJ</fullName>
    </recommendedName>
</protein>
<dbReference type="PATRIC" id="fig|349123.13.peg.721"/>
<feature type="domain" description="DDH" evidence="7">
    <location>
        <begin position="83"/>
        <end position="226"/>
    </location>
</feature>
<dbReference type="Proteomes" id="UP000003853">
    <property type="component" value="Unassembled WGS sequence"/>
</dbReference>
<evidence type="ECO:0000256" key="3">
    <source>
        <dbReference type="ARBA" id="ARBA00022722"/>
    </source>
</evidence>
<keyword evidence="4" id="KW-0378">Hydrolase</keyword>
<dbReference type="GO" id="GO:0003676">
    <property type="term" value="F:nucleic acid binding"/>
    <property type="evidence" value="ECO:0007669"/>
    <property type="project" value="InterPro"/>
</dbReference>
<dbReference type="InterPro" id="IPR051673">
    <property type="entry name" value="SSDNA_exonuclease_RecJ"/>
</dbReference>
<reference evidence="12" key="1">
    <citation type="submission" date="2008-06" db="EMBL/GenBank/DDBJ databases">
        <title>Permanent draft sequence of Lactobacillus reuteri 100-23.</title>
        <authorList>
            <consortium name="US DOE Joint Genome Institute"/>
            <person name="Copeland A."/>
            <person name="Lucas S."/>
            <person name="Lapidus A."/>
            <person name="Barry K."/>
            <person name="Detter J.C."/>
            <person name="Glavina del Rio T."/>
            <person name="Hammon N."/>
            <person name="Israni S."/>
            <person name="Dalin E."/>
            <person name="Tice H."/>
            <person name="Pitluck S."/>
            <person name="Sun H."/>
            <person name="Schmutz J."/>
            <person name="Larimer F."/>
            <person name="Land M."/>
            <person name="Hauser L."/>
            <person name="Walter J."/>
            <person name="Heng N.C.K."/>
            <person name="Tannock G.W."/>
            <person name="Richardson P."/>
        </authorList>
    </citation>
    <scope>NUCLEOTIDE SEQUENCE [LARGE SCALE GENOMIC DNA]</scope>
    <source>
        <strain evidence="12">DSM 17509 / CIP 109821 / 100-23</strain>
    </source>
</reference>
<dbReference type="eggNOG" id="COG0608">
    <property type="taxonomic scope" value="Bacteria"/>
</dbReference>
<evidence type="ECO:0000256" key="1">
    <source>
        <dbReference type="ARBA" id="ARBA00005915"/>
    </source>
</evidence>
<dbReference type="AlphaFoldDB" id="B3XRP9"/>
<dbReference type="RefSeq" id="WP_003666847.1">
    <property type="nucleotide sequence ID" value="NZ_AAPZ02000002.1"/>
</dbReference>
<feature type="domain" description="Single-stranded-DNA-specific exonuclease RecJ C-terminal" evidence="9">
    <location>
        <begin position="571"/>
        <end position="768"/>
    </location>
</feature>
<dbReference type="InterPro" id="IPR018779">
    <property type="entry name" value="RecJ_C"/>
</dbReference>
<evidence type="ECO:0000313" key="12">
    <source>
        <dbReference type="Proteomes" id="UP000003853"/>
    </source>
</evidence>
<dbReference type="InterPro" id="IPR004610">
    <property type="entry name" value="RecJ"/>
</dbReference>
<feature type="coiled-coil region" evidence="6">
    <location>
        <begin position="308"/>
        <end position="335"/>
    </location>
</feature>
<keyword evidence="3" id="KW-0540">Nuclease</keyword>
<proteinExistence type="inferred from homology"/>
<name>B3XRP9_LIMR1</name>
<evidence type="ECO:0000313" key="11">
    <source>
        <dbReference type="EMBL" id="EDX42200.1"/>
    </source>
</evidence>
<evidence type="ECO:0000256" key="6">
    <source>
        <dbReference type="SAM" id="Coils"/>
    </source>
</evidence>
<evidence type="ECO:0000256" key="5">
    <source>
        <dbReference type="ARBA" id="ARBA00022839"/>
    </source>
</evidence>
<evidence type="ECO:0000256" key="2">
    <source>
        <dbReference type="ARBA" id="ARBA00019841"/>
    </source>
</evidence>
<dbReference type="InterPro" id="IPR003156">
    <property type="entry name" value="DHHA1_dom"/>
</dbReference>
<dbReference type="GO" id="GO:0008409">
    <property type="term" value="F:5'-3' exonuclease activity"/>
    <property type="evidence" value="ECO:0007669"/>
    <property type="project" value="InterPro"/>
</dbReference>
<dbReference type="InterPro" id="IPR001667">
    <property type="entry name" value="DDH_dom"/>
</dbReference>
<dbReference type="Gene3D" id="3.10.310.30">
    <property type="match status" value="1"/>
</dbReference>
<dbReference type="Pfam" id="PF01368">
    <property type="entry name" value="DHH"/>
    <property type="match status" value="1"/>
</dbReference>
<dbReference type="Gene3D" id="3.90.1640.30">
    <property type="match status" value="1"/>
</dbReference>
<feature type="domain" description="RecJ OB" evidence="10">
    <location>
        <begin position="458"/>
        <end position="563"/>
    </location>
</feature>
<evidence type="ECO:0000259" key="9">
    <source>
        <dbReference type="Pfam" id="PF10141"/>
    </source>
</evidence>
<evidence type="ECO:0000259" key="10">
    <source>
        <dbReference type="Pfam" id="PF17768"/>
    </source>
</evidence>
<keyword evidence="6" id="KW-0175">Coiled coil</keyword>
<feature type="domain" description="DHHA1" evidence="8">
    <location>
        <begin position="350"/>
        <end position="438"/>
    </location>
</feature>
<dbReference type="GO" id="GO:0006310">
    <property type="term" value="P:DNA recombination"/>
    <property type="evidence" value="ECO:0007669"/>
    <property type="project" value="InterPro"/>
</dbReference>
<accession>B3XRP9</accession>
<sequence length="775" mass="86026">MIDAKFKWKLADNASSATVDNLEKELGISRILATLLAQQGIDSTEQAKKFFEPSMEEIHDPTLLHDMDKAVERIEQAVEKQEQITIYGDYDADGITSTSLMYETLLSVGANVNYYVPNRFTDGYGPNMDAYQRLIDNGTQLFITVDNGVSGKNVIDKVMAAGVDVVITDHHELPADLPNAVAIVHPRYPGSNYPFPDLSGVGVAFKVAWALTGEFPIEELDLVAIGEIADVVNVTDENHALISYGIQQLRQGMRPGLAALMELADIKANNLTDQDIGFGIAPRLNALGRIADANDGVKLLTSLDENESQKLAKEVDQANKERQNLVAEIMKEAEKQANSSANQQKKTLLIVGKGWHQGVLGIVASRIMNETGKPTIVASTDQNNPTLIKGSGRSVDSFNLFNALEAHRELFTTFGGHPAACGLSFDQGNIAPLQIALEEEANQQKFDPTVKQTLPIAMQLEPADVTQQLYNDIQRVAPFGPGNMEPVFELNNVKVVDVKTMGQEHQHLKFSIVSGKENLTVVAFGQGNLATLLSAPTGQVNLAVKVSLNEWRGKKSVQLMLEDLQINGTVIIDERTNKLTPQLFSSSDYYIVREPRLRDNIAPHVAPGYTLSIEEAIKTDFSGQRVTLVDCPSSEEMLKQIFTEDEGEPATIRLLLYQRKSAYLAGLPTRNDFAQLYRFIYKQKELKWPMQVKAVSNHLKINMDRLNLMIQVFSEAGFVTIKDDVLKFNEPTNKTDLTQTKRYQKQLAQYKVEQQLLFNDAATVAKWLLEYLNLE</sequence>
<dbReference type="PANTHER" id="PTHR30255">
    <property type="entry name" value="SINGLE-STRANDED-DNA-SPECIFIC EXONUCLEASE RECJ"/>
    <property type="match status" value="1"/>
</dbReference>
<evidence type="ECO:0000256" key="4">
    <source>
        <dbReference type="ARBA" id="ARBA00022801"/>
    </source>
</evidence>
<comment type="similarity">
    <text evidence="1">Belongs to the RecJ family.</text>
</comment>
<evidence type="ECO:0000259" key="8">
    <source>
        <dbReference type="Pfam" id="PF02272"/>
    </source>
</evidence>
<dbReference type="InterPro" id="IPR041122">
    <property type="entry name" value="RecJ_OB"/>
</dbReference>
<dbReference type="PANTHER" id="PTHR30255:SF2">
    <property type="entry name" value="SINGLE-STRANDED-DNA-SPECIFIC EXONUCLEASE RECJ"/>
    <property type="match status" value="1"/>
</dbReference>
<dbReference type="InterPro" id="IPR038763">
    <property type="entry name" value="DHH_sf"/>
</dbReference>